<dbReference type="InterPro" id="IPR000795">
    <property type="entry name" value="T_Tr_GTP-bd_dom"/>
</dbReference>
<organism evidence="4 5">
    <name type="scientific">Candidatus Hodgkinia cicadicola</name>
    <dbReference type="NCBI Taxonomy" id="573658"/>
    <lineage>
        <taxon>Bacteria</taxon>
        <taxon>Pseudomonadati</taxon>
        <taxon>Pseudomonadota</taxon>
        <taxon>Alphaproteobacteria</taxon>
        <taxon>Hyphomicrobiales</taxon>
        <taxon>Candidatus Hodgkinia</taxon>
    </lineage>
</organism>
<keyword evidence="4" id="KW-0648">Protein biosynthesis</keyword>
<name>A0ABX4MI65_9HYPH</name>
<feature type="domain" description="Tr-type G" evidence="3">
    <location>
        <begin position="44"/>
        <end position="207"/>
    </location>
</feature>
<dbReference type="EMBL" id="NXGL01000029">
    <property type="protein sequence ID" value="PIM94974.1"/>
    <property type="molecule type" value="Genomic_DNA"/>
</dbReference>
<accession>A0ABX4MI65</accession>
<dbReference type="Proteomes" id="UP000229707">
    <property type="component" value="Unassembled WGS sequence"/>
</dbReference>
<dbReference type="SUPFAM" id="SSF52540">
    <property type="entry name" value="P-loop containing nucleoside triphosphate hydrolases"/>
    <property type="match status" value="1"/>
</dbReference>
<sequence>MKHISINNLSALIESGSKIQLAKRGVMLMVRNNNTHDVVPKSPIVYVFGHVGHGKTSLINSITKTNPTSPEPDCIIRYHKVSTFKHKGMKLTFIDDPDYLLLRNMCLCGSHTFGIAVLIVSLQDGPELQTLESAKQIKQYGLPTLIVYNKLDCGTVKMEENISKTRSELIKIGIVPEIIGGNTTEVLVSAKSNENVKLVLNLLCSMANKSTLMNNLNSSPIGIILEINLVNRLRTVANVLVVHGLLKHGTVVILGTEPSNVYFKKNTHFITTTCIIELTILPTNIKFKQHIDTNRCVPVPIKQVDVHSYHRGNFLVGIADTIIKANMCSSFTEIIDLINELTLKVVTGIIEYIWMINVVLMIITKSTLMISDTNPVPSTKCIAKRPSITVFNPKFIYMFIQWLEKLTTRPQLIIRIEKIFRSQHHTVYGTKLICGEIHVNQRLVLIREEHPLSTVRVKTLKRFCSEVKLFNEVNQLFGLVIHENKTLGLNDKLIA</sequence>
<evidence type="ECO:0000259" key="3">
    <source>
        <dbReference type="Pfam" id="PF00009"/>
    </source>
</evidence>
<dbReference type="PANTHER" id="PTHR43381:SF4">
    <property type="entry name" value="EUKARYOTIC TRANSLATION INITIATION FACTOR 5B"/>
    <property type="match status" value="1"/>
</dbReference>
<proteinExistence type="predicted"/>
<dbReference type="InterPro" id="IPR027417">
    <property type="entry name" value="P-loop_NTPase"/>
</dbReference>
<protein>
    <submittedName>
        <fullName evidence="4">Translation initiation factor IF-2</fullName>
    </submittedName>
</protein>
<dbReference type="GO" id="GO:0003743">
    <property type="term" value="F:translation initiation factor activity"/>
    <property type="evidence" value="ECO:0007669"/>
    <property type="project" value="UniProtKB-KW"/>
</dbReference>
<evidence type="ECO:0000313" key="5">
    <source>
        <dbReference type="Proteomes" id="UP000229707"/>
    </source>
</evidence>
<evidence type="ECO:0000313" key="4">
    <source>
        <dbReference type="EMBL" id="PIM94974.1"/>
    </source>
</evidence>
<keyword evidence="4" id="KW-0396">Initiation factor</keyword>
<keyword evidence="5" id="KW-1185">Reference proteome</keyword>
<keyword evidence="2" id="KW-0342">GTP-binding</keyword>
<gene>
    <name evidence="4" type="primary">infB</name>
    <name evidence="4" type="ORF">MAGCAS_170</name>
</gene>
<comment type="caution">
    <text evidence="4">The sequence shown here is derived from an EMBL/GenBank/DDBJ whole genome shotgun (WGS) entry which is preliminary data.</text>
</comment>
<evidence type="ECO:0000256" key="2">
    <source>
        <dbReference type="ARBA" id="ARBA00023134"/>
    </source>
</evidence>
<dbReference type="Pfam" id="PF00009">
    <property type="entry name" value="GTP_EFTU"/>
    <property type="match status" value="1"/>
</dbReference>
<dbReference type="PANTHER" id="PTHR43381">
    <property type="entry name" value="TRANSLATION INITIATION FACTOR IF-2-RELATED"/>
    <property type="match status" value="1"/>
</dbReference>
<reference evidence="4" key="1">
    <citation type="submission" date="2017-09" db="EMBL/GenBank/DDBJ databases">
        <authorList>
            <person name="Campbell M.A."/>
            <person name="Lukasik P."/>
            <person name="Simon C."/>
            <person name="McCutcheon J.P."/>
        </authorList>
    </citation>
    <scope>NUCLEOTIDE SEQUENCE [LARGE SCALE GENOMIC DNA]</scope>
    <source>
        <strain evidence="4">MAGCAS</strain>
    </source>
</reference>
<keyword evidence="1" id="KW-0547">Nucleotide-binding</keyword>
<dbReference type="InterPro" id="IPR015760">
    <property type="entry name" value="TIF_IF2"/>
</dbReference>
<dbReference type="Gene3D" id="3.40.50.300">
    <property type="entry name" value="P-loop containing nucleotide triphosphate hydrolases"/>
    <property type="match status" value="1"/>
</dbReference>
<evidence type="ECO:0000256" key="1">
    <source>
        <dbReference type="ARBA" id="ARBA00022741"/>
    </source>
</evidence>